<protein>
    <submittedName>
        <fullName evidence="1">Uncharacterized protein</fullName>
    </submittedName>
</protein>
<gene>
    <name evidence="1" type="ORF">An14g06120</name>
</gene>
<accession>A0AAJ8BYV1</accession>
<dbReference type="RefSeq" id="XP_059606445.1">
    <property type="nucleotide sequence ID" value="XM_059744339.1"/>
</dbReference>
<name>A0AAJ8BYV1_ASPNG</name>
<reference evidence="1" key="1">
    <citation type="submission" date="2025-02" db="EMBL/GenBank/DDBJ databases">
        <authorList>
            <consortium name="NCBI Genome Project"/>
        </authorList>
    </citation>
    <scope>NUCLEOTIDE SEQUENCE</scope>
</reference>
<organism evidence="1">
    <name type="scientific">Aspergillus niger</name>
    <dbReference type="NCBI Taxonomy" id="5061"/>
    <lineage>
        <taxon>Eukaryota</taxon>
        <taxon>Fungi</taxon>
        <taxon>Dikarya</taxon>
        <taxon>Ascomycota</taxon>
        <taxon>Pezizomycotina</taxon>
        <taxon>Eurotiomycetes</taxon>
        <taxon>Eurotiomycetidae</taxon>
        <taxon>Eurotiales</taxon>
        <taxon>Aspergillaceae</taxon>
        <taxon>Aspergillus</taxon>
        <taxon>Aspergillus subgen. Circumdati</taxon>
    </lineage>
</organism>
<dbReference type="AlphaFoldDB" id="A0AAJ8BYV1"/>
<dbReference type="GeneID" id="84593046"/>
<dbReference type="VEuPathDB" id="FungiDB:An14g06120"/>
<sequence length="180" mass="20427">MRIKCLAGHQMHRDVVPRYPASVEKLGHSDRCEGHPEYDATIACELLEQRRGSVLDQRMKGEAGVWVLIQIAIMVDRAVLFPRLEVICEGYMGHMFYESSLMVASKFYPVGKLVVETGDWRLPPTLSLPQHEMLQSFFAGVSFASRLVVGESFTMERGTRNGQHSRKKGVVKASWLRGYR</sequence>
<evidence type="ECO:0000313" key="1">
    <source>
        <dbReference type="RefSeq" id="XP_059606445.1"/>
    </source>
</evidence>
<proteinExistence type="predicted"/>
<reference evidence="1" key="2">
    <citation type="submission" date="2025-08" db="UniProtKB">
        <authorList>
            <consortium name="RefSeq"/>
        </authorList>
    </citation>
    <scope>IDENTIFICATION</scope>
</reference>
<dbReference type="KEGG" id="ang:An14g06120"/>